<dbReference type="Pfam" id="PF08592">
    <property type="entry name" value="Anthrone_oxy"/>
    <property type="match status" value="1"/>
</dbReference>
<sequence length="142" mass="15477">MEHFVALIALVITGPLVGVEIGVAVFTHPVIGRLPDQAFRQARGDAARVLGKVMPFWYVASLAALIATAVVTGNWLVITAAVLMALVLLTTVTLMVPINNRIGRWSDAAEADRDLARRWDRLHWLRVGLLIVLYGLLVISVS</sequence>
<dbReference type="AlphaFoldDB" id="A0A1X0BYM1"/>
<gene>
    <name evidence="1" type="ORF">MCEL_23550</name>
</gene>
<protein>
    <submittedName>
        <fullName evidence="1">Membrane protein</fullName>
    </submittedName>
</protein>
<keyword evidence="2" id="KW-1185">Reference proteome</keyword>
<evidence type="ECO:0000313" key="2">
    <source>
        <dbReference type="Proteomes" id="UP000466431"/>
    </source>
</evidence>
<organism evidence="1 2">
    <name type="scientific">Mycolicibacterium celeriflavum</name>
    <name type="common">Mycobacterium celeriflavum</name>
    <dbReference type="NCBI Taxonomy" id="1249101"/>
    <lineage>
        <taxon>Bacteria</taxon>
        <taxon>Bacillati</taxon>
        <taxon>Actinomycetota</taxon>
        <taxon>Actinomycetes</taxon>
        <taxon>Mycobacteriales</taxon>
        <taxon>Mycobacteriaceae</taxon>
        <taxon>Mycolicibacterium</taxon>
    </lineage>
</organism>
<dbReference type="EMBL" id="AP022591">
    <property type="protein sequence ID" value="BBY44060.1"/>
    <property type="molecule type" value="Genomic_DNA"/>
</dbReference>
<dbReference type="STRING" id="1249101.BST21_07240"/>
<dbReference type="InterPro" id="IPR013901">
    <property type="entry name" value="Anthrone_oxy"/>
</dbReference>
<dbReference type="RefSeq" id="WP_083001064.1">
    <property type="nucleotide sequence ID" value="NZ_AP022591.1"/>
</dbReference>
<accession>A0A1X0BYM1</accession>
<proteinExistence type="predicted"/>
<dbReference type="KEGG" id="mcee:MCEL_23550"/>
<reference evidence="1 2" key="1">
    <citation type="journal article" date="2019" name="Emerg. Microbes Infect.">
        <title>Comprehensive subspecies identification of 175 nontuberculous mycobacteria species based on 7547 genomic profiles.</title>
        <authorList>
            <person name="Matsumoto Y."/>
            <person name="Kinjo T."/>
            <person name="Motooka D."/>
            <person name="Nabeya D."/>
            <person name="Jung N."/>
            <person name="Uechi K."/>
            <person name="Horii T."/>
            <person name="Iida T."/>
            <person name="Fujita J."/>
            <person name="Nakamura S."/>
        </authorList>
    </citation>
    <scope>NUCLEOTIDE SEQUENCE [LARGE SCALE GENOMIC DNA]</scope>
    <source>
        <strain evidence="1 2">JCM 18439</strain>
    </source>
</reference>
<dbReference type="OrthoDB" id="119926at2"/>
<evidence type="ECO:0000313" key="1">
    <source>
        <dbReference type="EMBL" id="BBY44060.1"/>
    </source>
</evidence>
<name>A0A1X0BYM1_MYCCF</name>
<dbReference type="Proteomes" id="UP000466431">
    <property type="component" value="Chromosome"/>
</dbReference>